<dbReference type="Pfam" id="PF13787">
    <property type="entry name" value="HXXEE"/>
    <property type="match status" value="1"/>
</dbReference>
<feature type="transmembrane region" description="Helical" evidence="1">
    <location>
        <begin position="50"/>
        <end position="76"/>
    </location>
</feature>
<keyword evidence="1" id="KW-0812">Transmembrane</keyword>
<protein>
    <submittedName>
        <fullName evidence="2">HXXEE domain-containing protein</fullName>
    </submittedName>
</protein>
<keyword evidence="1" id="KW-0472">Membrane</keyword>
<keyword evidence="3" id="KW-1185">Reference proteome</keyword>
<organism evidence="2 3">
    <name type="scientific">Paenibacillus thailandensis</name>
    <dbReference type="NCBI Taxonomy" id="393250"/>
    <lineage>
        <taxon>Bacteria</taxon>
        <taxon>Bacillati</taxon>
        <taxon>Bacillota</taxon>
        <taxon>Bacilli</taxon>
        <taxon>Bacillales</taxon>
        <taxon>Paenibacillaceae</taxon>
        <taxon>Paenibacillus</taxon>
    </lineage>
</organism>
<keyword evidence="1" id="KW-1133">Transmembrane helix</keyword>
<evidence type="ECO:0000313" key="3">
    <source>
        <dbReference type="Proteomes" id="UP001597493"/>
    </source>
</evidence>
<gene>
    <name evidence="2" type="ORF">ACFSW5_06410</name>
</gene>
<feature type="transmembrane region" description="Helical" evidence="1">
    <location>
        <begin position="144"/>
        <end position="164"/>
    </location>
</feature>
<evidence type="ECO:0000313" key="2">
    <source>
        <dbReference type="EMBL" id="MFD2659898.1"/>
    </source>
</evidence>
<sequence>MSIQTLVWLFIVVFMLHDLEEIISVEPWLNRNRERVQKMLPRWIGKTDRILRITSAQFAFAVLLEFIVFIPFTYMAAENGRYFVFLAFNCLFLLHVFTHAAQSMILRRYTPGVVTAVFVVLPYTLYLIGTLLSMDLVTWTEVALSVPVGLLVVPIVMAGHELGIRLVK</sequence>
<dbReference type="InterPro" id="IPR025671">
    <property type="entry name" value="HXXEE"/>
</dbReference>
<feature type="transmembrane region" description="Helical" evidence="1">
    <location>
        <begin position="113"/>
        <end position="132"/>
    </location>
</feature>
<feature type="transmembrane region" description="Helical" evidence="1">
    <location>
        <begin position="82"/>
        <end position="101"/>
    </location>
</feature>
<evidence type="ECO:0000256" key="1">
    <source>
        <dbReference type="SAM" id="Phobius"/>
    </source>
</evidence>
<comment type="caution">
    <text evidence="2">The sequence shown here is derived from an EMBL/GenBank/DDBJ whole genome shotgun (WGS) entry which is preliminary data.</text>
</comment>
<name>A0ABW5QUM8_9BACL</name>
<dbReference type="Proteomes" id="UP001597493">
    <property type="component" value="Unassembled WGS sequence"/>
</dbReference>
<dbReference type="EMBL" id="JBHUMY010000006">
    <property type="protein sequence ID" value="MFD2659898.1"/>
    <property type="molecule type" value="Genomic_DNA"/>
</dbReference>
<accession>A0ABW5QUM8</accession>
<proteinExistence type="predicted"/>
<dbReference type="RefSeq" id="WP_379270574.1">
    <property type="nucleotide sequence ID" value="NZ_JBHUGT010000032.1"/>
</dbReference>
<reference evidence="3" key="1">
    <citation type="journal article" date="2019" name="Int. J. Syst. Evol. Microbiol.">
        <title>The Global Catalogue of Microorganisms (GCM) 10K type strain sequencing project: providing services to taxonomists for standard genome sequencing and annotation.</title>
        <authorList>
            <consortium name="The Broad Institute Genomics Platform"/>
            <consortium name="The Broad Institute Genome Sequencing Center for Infectious Disease"/>
            <person name="Wu L."/>
            <person name="Ma J."/>
        </authorList>
    </citation>
    <scope>NUCLEOTIDE SEQUENCE [LARGE SCALE GENOMIC DNA]</scope>
    <source>
        <strain evidence="3">TISTR 1827</strain>
    </source>
</reference>